<protein>
    <submittedName>
        <fullName evidence="1">Predicted protein</fullName>
    </submittedName>
</protein>
<dbReference type="GeneID" id="6077984"/>
<dbReference type="Proteomes" id="UP000001194">
    <property type="component" value="Unassembled WGS sequence"/>
</dbReference>
<accession>B0DES4</accession>
<sequence>MTESFETFCVVDVRLMVHNQAYISEAYIMTIVVLRIRSADGFVHSGPSRMGDDVGGYRGGGGGGGQTIITSYSSSTVKPGSCSSFPMATNVRQQTSATTFRSSKRGRCYNKLRPAEYIFCAQGEVNVTHVPFRCLQKPYICNFTLATPILLIQAIQSRYLAETLHVAYERAEQVDET</sequence>
<dbReference type="InParanoid" id="B0DES4"/>
<proteinExistence type="predicted"/>
<reference evidence="1 2" key="1">
    <citation type="journal article" date="2008" name="Nature">
        <title>The genome of Laccaria bicolor provides insights into mycorrhizal symbiosis.</title>
        <authorList>
            <person name="Martin F."/>
            <person name="Aerts A."/>
            <person name="Ahren D."/>
            <person name="Brun A."/>
            <person name="Danchin E.G.J."/>
            <person name="Duchaussoy F."/>
            <person name="Gibon J."/>
            <person name="Kohler A."/>
            <person name="Lindquist E."/>
            <person name="Pereda V."/>
            <person name="Salamov A."/>
            <person name="Shapiro H.J."/>
            <person name="Wuyts J."/>
            <person name="Blaudez D."/>
            <person name="Buee M."/>
            <person name="Brokstein P."/>
            <person name="Canbaeck B."/>
            <person name="Cohen D."/>
            <person name="Courty P.E."/>
            <person name="Coutinho P.M."/>
            <person name="Delaruelle C."/>
            <person name="Detter J.C."/>
            <person name="Deveau A."/>
            <person name="DiFazio S."/>
            <person name="Duplessis S."/>
            <person name="Fraissinet-Tachet L."/>
            <person name="Lucic E."/>
            <person name="Frey-Klett P."/>
            <person name="Fourrey C."/>
            <person name="Feussner I."/>
            <person name="Gay G."/>
            <person name="Grimwood J."/>
            <person name="Hoegger P.J."/>
            <person name="Jain P."/>
            <person name="Kilaru S."/>
            <person name="Labbe J."/>
            <person name="Lin Y.C."/>
            <person name="Legue V."/>
            <person name="Le Tacon F."/>
            <person name="Marmeisse R."/>
            <person name="Melayah D."/>
            <person name="Montanini B."/>
            <person name="Muratet M."/>
            <person name="Nehls U."/>
            <person name="Niculita-Hirzel H."/>
            <person name="Oudot-Le Secq M.P."/>
            <person name="Peter M."/>
            <person name="Quesneville H."/>
            <person name="Rajashekar B."/>
            <person name="Reich M."/>
            <person name="Rouhier N."/>
            <person name="Schmutz J."/>
            <person name="Yin T."/>
            <person name="Chalot M."/>
            <person name="Henrissat B."/>
            <person name="Kuees U."/>
            <person name="Lucas S."/>
            <person name="Van de Peer Y."/>
            <person name="Podila G.K."/>
            <person name="Polle A."/>
            <person name="Pukkila P.J."/>
            <person name="Richardson P.M."/>
            <person name="Rouze P."/>
            <person name="Sanders I.R."/>
            <person name="Stajich J.E."/>
            <person name="Tunlid A."/>
            <person name="Tuskan G."/>
            <person name="Grigoriev I.V."/>
        </authorList>
    </citation>
    <scope>NUCLEOTIDE SEQUENCE [LARGE SCALE GENOMIC DNA]</scope>
    <source>
        <strain evidence="2">S238N-H82 / ATCC MYA-4686</strain>
    </source>
</reference>
<organism evidence="2">
    <name type="scientific">Laccaria bicolor (strain S238N-H82 / ATCC MYA-4686)</name>
    <name type="common">Bicoloured deceiver</name>
    <name type="synonym">Laccaria laccata var. bicolor</name>
    <dbReference type="NCBI Taxonomy" id="486041"/>
    <lineage>
        <taxon>Eukaryota</taxon>
        <taxon>Fungi</taxon>
        <taxon>Dikarya</taxon>
        <taxon>Basidiomycota</taxon>
        <taxon>Agaricomycotina</taxon>
        <taxon>Agaricomycetes</taxon>
        <taxon>Agaricomycetidae</taxon>
        <taxon>Agaricales</taxon>
        <taxon>Agaricineae</taxon>
        <taxon>Hydnangiaceae</taxon>
        <taxon>Laccaria</taxon>
    </lineage>
</organism>
<dbReference type="RefSeq" id="XP_001882451.1">
    <property type="nucleotide sequence ID" value="XM_001882416.1"/>
</dbReference>
<evidence type="ECO:0000313" key="2">
    <source>
        <dbReference type="Proteomes" id="UP000001194"/>
    </source>
</evidence>
<keyword evidence="2" id="KW-1185">Reference proteome</keyword>
<dbReference type="AlphaFoldDB" id="B0DES4"/>
<evidence type="ECO:0000313" key="1">
    <source>
        <dbReference type="EMBL" id="EDR07078.1"/>
    </source>
</evidence>
<dbReference type="HOGENOM" id="CLU_1518118_0_0_1"/>
<dbReference type="KEGG" id="lbc:LACBIDRAFT_328407"/>
<name>B0DES4_LACBS</name>
<dbReference type="EMBL" id="DS547106">
    <property type="protein sequence ID" value="EDR07078.1"/>
    <property type="molecule type" value="Genomic_DNA"/>
</dbReference>
<gene>
    <name evidence="1" type="ORF">LACBIDRAFT_328407</name>
</gene>